<gene>
    <name evidence="1" type="ORF">NA57DRAFT_18581</name>
</gene>
<evidence type="ECO:0000313" key="1">
    <source>
        <dbReference type="EMBL" id="KAF2094269.1"/>
    </source>
</evidence>
<reference evidence="1" key="1">
    <citation type="journal article" date="2020" name="Stud. Mycol.">
        <title>101 Dothideomycetes genomes: a test case for predicting lifestyles and emergence of pathogens.</title>
        <authorList>
            <person name="Haridas S."/>
            <person name="Albert R."/>
            <person name="Binder M."/>
            <person name="Bloem J."/>
            <person name="Labutti K."/>
            <person name="Salamov A."/>
            <person name="Andreopoulos B."/>
            <person name="Baker S."/>
            <person name="Barry K."/>
            <person name="Bills G."/>
            <person name="Bluhm B."/>
            <person name="Cannon C."/>
            <person name="Castanera R."/>
            <person name="Culley D."/>
            <person name="Daum C."/>
            <person name="Ezra D."/>
            <person name="Gonzalez J."/>
            <person name="Henrissat B."/>
            <person name="Kuo A."/>
            <person name="Liang C."/>
            <person name="Lipzen A."/>
            <person name="Lutzoni F."/>
            <person name="Magnuson J."/>
            <person name="Mondo S."/>
            <person name="Nolan M."/>
            <person name="Ohm R."/>
            <person name="Pangilinan J."/>
            <person name="Park H.-J."/>
            <person name="Ramirez L."/>
            <person name="Alfaro M."/>
            <person name="Sun H."/>
            <person name="Tritt A."/>
            <person name="Yoshinaga Y."/>
            <person name="Zwiers L.-H."/>
            <person name="Turgeon B."/>
            <person name="Goodwin S."/>
            <person name="Spatafora J."/>
            <person name="Crous P."/>
            <person name="Grigoriev I."/>
        </authorList>
    </citation>
    <scope>NUCLEOTIDE SEQUENCE</scope>
    <source>
        <strain evidence="1">CBS 133067</strain>
    </source>
</reference>
<comment type="caution">
    <text evidence="1">The sequence shown here is derived from an EMBL/GenBank/DDBJ whole genome shotgun (WGS) entry which is preliminary data.</text>
</comment>
<feature type="non-terminal residue" evidence="1">
    <location>
        <position position="1"/>
    </location>
</feature>
<dbReference type="OrthoDB" id="288942at2759"/>
<accession>A0A9P4M5Y2</accession>
<name>A0A9P4M5Y2_9PEZI</name>
<dbReference type="AlphaFoldDB" id="A0A9P4M5Y2"/>
<protein>
    <submittedName>
        <fullName evidence="1">Uncharacterized protein</fullName>
    </submittedName>
</protein>
<feature type="non-terminal residue" evidence="1">
    <location>
        <position position="258"/>
    </location>
</feature>
<proteinExistence type="predicted"/>
<organism evidence="1 2">
    <name type="scientific">Rhizodiscina lignyota</name>
    <dbReference type="NCBI Taxonomy" id="1504668"/>
    <lineage>
        <taxon>Eukaryota</taxon>
        <taxon>Fungi</taxon>
        <taxon>Dikarya</taxon>
        <taxon>Ascomycota</taxon>
        <taxon>Pezizomycotina</taxon>
        <taxon>Dothideomycetes</taxon>
        <taxon>Pleosporomycetidae</taxon>
        <taxon>Aulographales</taxon>
        <taxon>Rhizodiscinaceae</taxon>
        <taxon>Rhizodiscina</taxon>
    </lineage>
</organism>
<evidence type="ECO:0000313" key="2">
    <source>
        <dbReference type="Proteomes" id="UP000799772"/>
    </source>
</evidence>
<keyword evidence="2" id="KW-1185">Reference proteome</keyword>
<sequence length="258" mass="30410">NPQHQSPLFNKLPGELRNEIFKWMLVPYDDPDPEKHYSEDSYWYRPGFEASKKVECALLQTCKLIYCESRRAVMREAEHPFWFGASRGPPGRAGTADCIRFFTRGLSNENVEDLTSVHFFTQMYWIEDGSNLAKIFRLRNFRPKRLTITFRYSDWWYWESNEDLRMSEEWLARFDGPPGLKELCVEYETLAWKKSQLDAIVARNKDWKLAVQDGNHLSAADTKLEEWKWNGPSKLAGQTWGHHGDSDTVEYVVVVDRW</sequence>
<dbReference type="Proteomes" id="UP000799772">
    <property type="component" value="Unassembled WGS sequence"/>
</dbReference>
<dbReference type="EMBL" id="ML978135">
    <property type="protein sequence ID" value="KAF2094269.1"/>
    <property type="molecule type" value="Genomic_DNA"/>
</dbReference>